<feature type="domain" description="SLH" evidence="2">
    <location>
        <begin position="107"/>
        <end position="170"/>
    </location>
</feature>
<evidence type="ECO:0000313" key="3">
    <source>
        <dbReference type="EMBL" id="MEK8127980.1"/>
    </source>
</evidence>
<feature type="chain" id="PRO_5046473917" evidence="1">
    <location>
        <begin position="24"/>
        <end position="543"/>
    </location>
</feature>
<feature type="domain" description="SLH" evidence="2">
    <location>
        <begin position="41"/>
        <end position="104"/>
    </location>
</feature>
<dbReference type="InterPro" id="IPR001119">
    <property type="entry name" value="SLH_dom"/>
</dbReference>
<dbReference type="PROSITE" id="PS51272">
    <property type="entry name" value="SLH"/>
    <property type="match status" value="2"/>
</dbReference>
<gene>
    <name evidence="3" type="ORF">WMW72_08715</name>
</gene>
<evidence type="ECO:0000256" key="1">
    <source>
        <dbReference type="SAM" id="SignalP"/>
    </source>
</evidence>
<dbReference type="EMBL" id="JBBPCC010000004">
    <property type="protein sequence ID" value="MEK8127980.1"/>
    <property type="molecule type" value="Genomic_DNA"/>
</dbReference>
<evidence type="ECO:0000259" key="2">
    <source>
        <dbReference type="PROSITE" id="PS51272"/>
    </source>
</evidence>
<proteinExistence type="predicted"/>
<dbReference type="Proteomes" id="UP001469365">
    <property type="component" value="Unassembled WGS sequence"/>
</dbReference>
<organism evidence="3 4">
    <name type="scientific">Paenibacillus filicis</name>
    <dbReference type="NCBI Taxonomy" id="669464"/>
    <lineage>
        <taxon>Bacteria</taxon>
        <taxon>Bacillati</taxon>
        <taxon>Bacillota</taxon>
        <taxon>Bacilli</taxon>
        <taxon>Bacillales</taxon>
        <taxon>Paenibacillaceae</taxon>
        <taxon>Paenibacillus</taxon>
    </lineage>
</organism>
<evidence type="ECO:0000313" key="4">
    <source>
        <dbReference type="Proteomes" id="UP001469365"/>
    </source>
</evidence>
<protein>
    <submittedName>
        <fullName evidence="3">S-layer homology domain-containing protein</fullName>
    </submittedName>
</protein>
<feature type="signal peptide" evidence="1">
    <location>
        <begin position="1"/>
        <end position="23"/>
    </location>
</feature>
<keyword evidence="4" id="KW-1185">Reference proteome</keyword>
<dbReference type="InterPro" id="IPR032789">
    <property type="entry name" value="T2SS-T3SS_pil_N"/>
</dbReference>
<dbReference type="RefSeq" id="WP_341415044.1">
    <property type="nucleotide sequence ID" value="NZ_JBBPCC010000004.1"/>
</dbReference>
<accession>A0ABU9DIV2</accession>
<reference evidence="3 4" key="1">
    <citation type="submission" date="2024-04" db="EMBL/GenBank/DDBJ databases">
        <title>draft genome sequnece of Paenibacillus filicis.</title>
        <authorList>
            <person name="Kim D.-U."/>
        </authorList>
    </citation>
    <scope>NUCLEOTIDE SEQUENCE [LARGE SCALE GENOMIC DNA]</scope>
    <source>
        <strain evidence="3 4">KACC14197</strain>
    </source>
</reference>
<comment type="caution">
    <text evidence="3">The sequence shown here is derived from an EMBL/GenBank/DDBJ whole genome shotgun (WGS) entry which is preliminary data.</text>
</comment>
<sequence length="543" mass="56918">MNTKKLAALVAAGAMAFSFTTTAALLQPAGTALAAEAIKTTDSFQDLKNIDASFKARLNAMLADGIFDGVSSDTFGLHDPMTRAQFAKVATLIFGIKVDSSVKVSSFSDVRADDSANSWAIPYIEAARKAGLIEGVTDTTFAPGAQVTAGQLDTILLKGLGKKVDATGTPWFADAVKQAAALSIHPIGKTGDIAADRADLVNSSYAARDLHEEQTKPPVVPASISSVTASGDKLKVQVELDTAVDTAKATLALKKGDTVVSAVTSWSIDKKSATLTVSTELTPGDYTVTLGGLDAAAIKLATRTLTVSGGVSSGGTNYDTLQTYEIANVRDSGLTEAATGNNGLETRANAENPVMSKFAKEIKVKVTSGGEEVAVPGIIQAMTTSNPSVVDVGVSDDNRGYILGNKAGTATLNIMLRTLNGDTKQIQATVVVKSDSVNGQELKAGNTSYTHDLSASSEFDAYEAMDLSITDNYGIKYEKDEIRKYNFALASLFMVNRIEGDGTVQVTQDGKVHIIGTVTSFELTSVLPNRKQVTTFVKVKPAE</sequence>
<dbReference type="Pfam" id="PF13629">
    <property type="entry name" value="T2SS-T3SS_pil_N"/>
    <property type="match status" value="1"/>
</dbReference>
<dbReference type="Pfam" id="PF00395">
    <property type="entry name" value="SLH"/>
    <property type="match status" value="2"/>
</dbReference>
<name>A0ABU9DIV2_9BACL</name>
<keyword evidence="1" id="KW-0732">Signal</keyword>